<dbReference type="RefSeq" id="XP_047760201.1">
    <property type="nucleotide sequence ID" value="XM_047904073.1"/>
</dbReference>
<dbReference type="EMBL" id="CP090166">
    <property type="protein sequence ID" value="UJO15835.1"/>
    <property type="molecule type" value="Genomic_DNA"/>
</dbReference>
<evidence type="ECO:0000256" key="2">
    <source>
        <dbReference type="SAM" id="SignalP"/>
    </source>
</evidence>
<dbReference type="OrthoDB" id="428577at2759"/>
<dbReference type="PROSITE" id="PS50053">
    <property type="entry name" value="UBIQUITIN_2"/>
    <property type="match status" value="1"/>
</dbReference>
<protein>
    <submittedName>
        <fullName evidence="4">Ubiquitin</fullName>
    </submittedName>
</protein>
<keyword evidence="2" id="KW-0732">Signal</keyword>
<dbReference type="PRINTS" id="PR00348">
    <property type="entry name" value="UBIQUITIN"/>
</dbReference>
<feature type="chain" id="PRO_5040362354" evidence="2">
    <location>
        <begin position="22"/>
        <end position="137"/>
    </location>
</feature>
<feature type="signal peptide" evidence="2">
    <location>
        <begin position="1"/>
        <end position="21"/>
    </location>
</feature>
<evidence type="ECO:0000313" key="4">
    <source>
        <dbReference type="EMBL" id="UJO15835.1"/>
    </source>
</evidence>
<gene>
    <name evidence="4" type="ORF">CLAFUR5_04925</name>
</gene>
<evidence type="ECO:0000256" key="1">
    <source>
        <dbReference type="SAM" id="MobiDB-lite"/>
    </source>
</evidence>
<dbReference type="GeneID" id="71984803"/>
<organism evidence="4 5">
    <name type="scientific">Passalora fulva</name>
    <name type="common">Tomato leaf mold</name>
    <name type="synonym">Cladosporium fulvum</name>
    <dbReference type="NCBI Taxonomy" id="5499"/>
    <lineage>
        <taxon>Eukaryota</taxon>
        <taxon>Fungi</taxon>
        <taxon>Dikarya</taxon>
        <taxon>Ascomycota</taxon>
        <taxon>Pezizomycotina</taxon>
        <taxon>Dothideomycetes</taxon>
        <taxon>Dothideomycetidae</taxon>
        <taxon>Mycosphaerellales</taxon>
        <taxon>Mycosphaerellaceae</taxon>
        <taxon>Fulvia</taxon>
    </lineage>
</organism>
<dbReference type="SMART" id="SM00213">
    <property type="entry name" value="UBQ"/>
    <property type="match status" value="1"/>
</dbReference>
<reference evidence="4" key="2">
    <citation type="journal article" date="2022" name="Microb. Genom.">
        <title>A chromosome-scale genome assembly of the tomato pathogen Cladosporium fulvum reveals a compartmentalized genome architecture and the presence of a dispensable chromosome.</title>
        <authorList>
            <person name="Zaccaron A.Z."/>
            <person name="Chen L.H."/>
            <person name="Samaras A."/>
            <person name="Stergiopoulos I."/>
        </authorList>
    </citation>
    <scope>NUCLEOTIDE SEQUENCE</scope>
    <source>
        <strain evidence="4">Race5_Kim</strain>
    </source>
</reference>
<name>A0A9Q8LEB6_PASFU</name>
<dbReference type="InterPro" id="IPR029071">
    <property type="entry name" value="Ubiquitin-like_domsf"/>
</dbReference>
<dbReference type="KEGG" id="ffu:CLAFUR5_04925"/>
<keyword evidence="5" id="KW-1185">Reference proteome</keyword>
<proteinExistence type="predicted"/>
<feature type="domain" description="Ubiquitin-like" evidence="3">
    <location>
        <begin position="49"/>
        <end position="137"/>
    </location>
</feature>
<reference evidence="4" key="1">
    <citation type="submission" date="2021-12" db="EMBL/GenBank/DDBJ databases">
        <authorList>
            <person name="Zaccaron A."/>
            <person name="Stergiopoulos I."/>
        </authorList>
    </citation>
    <scope>NUCLEOTIDE SEQUENCE</scope>
    <source>
        <strain evidence="4">Race5_Kim</strain>
    </source>
</reference>
<evidence type="ECO:0000313" key="5">
    <source>
        <dbReference type="Proteomes" id="UP000756132"/>
    </source>
</evidence>
<feature type="region of interest" description="Disordered" evidence="1">
    <location>
        <begin position="97"/>
        <end position="119"/>
    </location>
</feature>
<dbReference type="InterPro" id="IPR050158">
    <property type="entry name" value="Ubiquitin_ubiquitin-like"/>
</dbReference>
<dbReference type="Gene3D" id="3.10.20.90">
    <property type="entry name" value="Phosphatidylinositol 3-kinase Catalytic Subunit, Chain A, domain 1"/>
    <property type="match status" value="1"/>
</dbReference>
<accession>A0A9Q8LEB6</accession>
<dbReference type="AlphaFoldDB" id="A0A9Q8LEB6"/>
<dbReference type="PANTHER" id="PTHR10666">
    <property type="entry name" value="UBIQUITIN"/>
    <property type="match status" value="1"/>
</dbReference>
<dbReference type="Pfam" id="PF00240">
    <property type="entry name" value="ubiquitin"/>
    <property type="match status" value="1"/>
</dbReference>
<evidence type="ECO:0000259" key="3">
    <source>
        <dbReference type="PROSITE" id="PS50053"/>
    </source>
</evidence>
<dbReference type="Proteomes" id="UP000756132">
    <property type="component" value="Chromosome 4"/>
</dbReference>
<dbReference type="InterPro" id="IPR019956">
    <property type="entry name" value="Ubiquitin_dom"/>
</dbReference>
<dbReference type="InterPro" id="IPR000626">
    <property type="entry name" value="Ubiquitin-like_dom"/>
</dbReference>
<dbReference type="SUPFAM" id="SSF54236">
    <property type="entry name" value="Ubiquitin-like"/>
    <property type="match status" value="1"/>
</dbReference>
<sequence>MNAIASLRTAFVANFPTIVAAVDTTPYNITAPVRRVQAPPPYTPAQKTYTINLVQLNGRRFQLSITNATTVDELARKIQDREGIPPDEQRLIFAGQQMEHSHNVEEDEEDTEGGKPLKEYGVQAGSTIHIVTRLCGS</sequence>